<evidence type="ECO:0000313" key="1">
    <source>
        <dbReference type="EMBL" id="MBC8757220.1"/>
    </source>
</evidence>
<keyword evidence="2" id="KW-1185">Reference proteome</keyword>
<comment type="caution">
    <text evidence="1">The sequence shown here is derived from an EMBL/GenBank/DDBJ whole genome shotgun (WGS) entry which is preliminary data.</text>
</comment>
<dbReference type="Proteomes" id="UP000619238">
    <property type="component" value="Unassembled WGS sequence"/>
</dbReference>
<dbReference type="RefSeq" id="WP_187564263.1">
    <property type="nucleotide sequence ID" value="NZ_JACGWS010000017.1"/>
</dbReference>
<accession>A0ABR7QF70</accession>
<gene>
    <name evidence="1" type="ORF">H2O64_21300</name>
</gene>
<reference evidence="1 2" key="1">
    <citation type="submission" date="2020-07" db="EMBL/GenBank/DDBJ databases">
        <title>Description of Kordia aestuariivivens sp. nov., isolated from a tidal flat.</title>
        <authorList>
            <person name="Park S."/>
            <person name="Yoon J.-H."/>
        </authorList>
    </citation>
    <scope>NUCLEOTIDE SEQUENCE [LARGE SCALE GENOMIC DNA]</scope>
    <source>
        <strain evidence="1 2">YSTF-M3</strain>
    </source>
</reference>
<name>A0ABR7QF70_9FLAO</name>
<proteinExistence type="predicted"/>
<organism evidence="1 2">
    <name type="scientific">Kordia aestuariivivens</name>
    <dbReference type="NCBI Taxonomy" id="2759037"/>
    <lineage>
        <taxon>Bacteria</taxon>
        <taxon>Pseudomonadati</taxon>
        <taxon>Bacteroidota</taxon>
        <taxon>Flavobacteriia</taxon>
        <taxon>Flavobacteriales</taxon>
        <taxon>Flavobacteriaceae</taxon>
        <taxon>Kordia</taxon>
    </lineage>
</organism>
<dbReference type="EMBL" id="JACGWS010000017">
    <property type="protein sequence ID" value="MBC8757220.1"/>
    <property type="molecule type" value="Genomic_DNA"/>
</dbReference>
<evidence type="ECO:0000313" key="2">
    <source>
        <dbReference type="Proteomes" id="UP000619238"/>
    </source>
</evidence>
<sequence length="48" mass="5289">MRNKNMKSLALRKKVISNINPVRLKGGRALPTTLQSTVVFTGCVCEKS</sequence>
<protein>
    <submittedName>
        <fullName evidence="1">Uncharacterized protein</fullName>
    </submittedName>
</protein>